<sequence length="417" mass="45762">MAEEQKPVQTTDVEVQPGPNEPTLEGSLEQAKRAFALKNYELAVEHYAIALEIMTKKYGEASPECVDLYFAYGKALLENAIAQSSVLGKEETNAALADEENKASGSGRIHFSEDDAAENDSFEMGGEKVIDLFGEALKEQREEEEEEEDQKDENEEEADGELEDDFNAAWEILEVARSLYEAQKNVGDEIKLKLADTYMALGDISLETEKLEQAATDYTSAATLKTQLLPITSRQIAEVHYKLCIVYDMTSGRLAQSIEHARKAQASVQARLDEITARLKELLANKEEKAVESEKVDVKGKGKATLTVLEPALSTLTMDQLEGEIKDLTELLEEVSLKIEELKTSPDNLGTSAPDLVARELDRELNGAAGSGPAPKVVHDLTNVVRKKRKAPDASEPAADDSSSAEKKPKLEATETQ</sequence>
<dbReference type="EMBL" id="BPWL01000006">
    <property type="protein sequence ID" value="GJJ11114.1"/>
    <property type="molecule type" value="Genomic_DNA"/>
</dbReference>
<dbReference type="SUPFAM" id="SSF48452">
    <property type="entry name" value="TPR-like"/>
    <property type="match status" value="1"/>
</dbReference>
<feature type="region of interest" description="Disordered" evidence="4">
    <location>
        <begin position="366"/>
        <end position="417"/>
    </location>
</feature>
<protein>
    <recommendedName>
        <fullName evidence="5">Tetratricopeptide SHNi-TPR domain-containing protein</fullName>
    </recommendedName>
</protein>
<evidence type="ECO:0000256" key="2">
    <source>
        <dbReference type="ARBA" id="ARBA00022803"/>
    </source>
</evidence>
<keyword evidence="7" id="KW-1185">Reference proteome</keyword>
<feature type="coiled-coil region" evidence="3">
    <location>
        <begin position="265"/>
        <end position="292"/>
    </location>
</feature>
<dbReference type="InterPro" id="IPR019544">
    <property type="entry name" value="Tetratricopeptide_SHNi-TPR_dom"/>
</dbReference>
<dbReference type="AlphaFoldDB" id="A0AAV5A923"/>
<feature type="region of interest" description="Disordered" evidence="4">
    <location>
        <begin position="138"/>
        <end position="163"/>
    </location>
</feature>
<dbReference type="GO" id="GO:0006335">
    <property type="term" value="P:DNA replication-dependent chromatin assembly"/>
    <property type="evidence" value="ECO:0007669"/>
    <property type="project" value="TreeGrafter"/>
</dbReference>
<dbReference type="InterPro" id="IPR051730">
    <property type="entry name" value="NASP-like"/>
</dbReference>
<dbReference type="Pfam" id="PF10516">
    <property type="entry name" value="SHNi-TPR"/>
    <property type="match status" value="1"/>
</dbReference>
<feature type="compositionally biased region" description="Basic and acidic residues" evidence="4">
    <location>
        <begin position="404"/>
        <end position="417"/>
    </location>
</feature>
<gene>
    <name evidence="6" type="ORF">Clacol_005345</name>
</gene>
<evidence type="ECO:0000313" key="6">
    <source>
        <dbReference type="EMBL" id="GJJ11114.1"/>
    </source>
</evidence>
<dbReference type="PANTHER" id="PTHR15081">
    <property type="entry name" value="NUCLEAR AUTOANTIGENIC SPERM PROTEIN NASP -RELATED"/>
    <property type="match status" value="1"/>
</dbReference>
<proteinExistence type="predicted"/>
<keyword evidence="2" id="KW-0802">TPR repeat</keyword>
<evidence type="ECO:0000256" key="3">
    <source>
        <dbReference type="SAM" id="Coils"/>
    </source>
</evidence>
<evidence type="ECO:0000256" key="4">
    <source>
        <dbReference type="SAM" id="MobiDB-lite"/>
    </source>
</evidence>
<organism evidence="6 7">
    <name type="scientific">Clathrus columnatus</name>
    <dbReference type="NCBI Taxonomy" id="1419009"/>
    <lineage>
        <taxon>Eukaryota</taxon>
        <taxon>Fungi</taxon>
        <taxon>Dikarya</taxon>
        <taxon>Basidiomycota</taxon>
        <taxon>Agaricomycotina</taxon>
        <taxon>Agaricomycetes</taxon>
        <taxon>Phallomycetidae</taxon>
        <taxon>Phallales</taxon>
        <taxon>Clathraceae</taxon>
        <taxon>Clathrus</taxon>
    </lineage>
</organism>
<dbReference type="PANTHER" id="PTHR15081:SF1">
    <property type="entry name" value="NUCLEAR AUTOANTIGENIC SPERM PROTEIN"/>
    <property type="match status" value="1"/>
</dbReference>
<evidence type="ECO:0000313" key="7">
    <source>
        <dbReference type="Proteomes" id="UP001050691"/>
    </source>
</evidence>
<dbReference type="Gene3D" id="1.25.40.10">
    <property type="entry name" value="Tetratricopeptide repeat domain"/>
    <property type="match status" value="1"/>
</dbReference>
<keyword evidence="1" id="KW-0677">Repeat</keyword>
<dbReference type="GO" id="GO:0005654">
    <property type="term" value="C:nucleoplasm"/>
    <property type="evidence" value="ECO:0007669"/>
    <property type="project" value="TreeGrafter"/>
</dbReference>
<evidence type="ECO:0000256" key="1">
    <source>
        <dbReference type="ARBA" id="ARBA00022737"/>
    </source>
</evidence>
<feature type="compositionally biased region" description="Acidic residues" evidence="4">
    <location>
        <begin position="142"/>
        <end position="163"/>
    </location>
</feature>
<feature type="coiled-coil region" evidence="3">
    <location>
        <begin position="318"/>
        <end position="345"/>
    </location>
</feature>
<keyword evidence="3" id="KW-0175">Coiled coil</keyword>
<comment type="caution">
    <text evidence="6">The sequence shown here is derived from an EMBL/GenBank/DDBJ whole genome shotgun (WGS) entry which is preliminary data.</text>
</comment>
<accession>A0AAV5A923</accession>
<dbReference type="GO" id="GO:0034080">
    <property type="term" value="P:CENP-A containing chromatin assembly"/>
    <property type="evidence" value="ECO:0007669"/>
    <property type="project" value="TreeGrafter"/>
</dbReference>
<feature type="region of interest" description="Disordered" evidence="4">
    <location>
        <begin position="97"/>
        <end position="120"/>
    </location>
</feature>
<feature type="region of interest" description="Disordered" evidence="4">
    <location>
        <begin position="1"/>
        <end position="25"/>
    </location>
</feature>
<feature type="domain" description="Tetratricopeptide SHNi-TPR" evidence="5">
    <location>
        <begin position="195"/>
        <end position="230"/>
    </location>
</feature>
<evidence type="ECO:0000259" key="5">
    <source>
        <dbReference type="Pfam" id="PF10516"/>
    </source>
</evidence>
<dbReference type="InterPro" id="IPR011990">
    <property type="entry name" value="TPR-like_helical_dom_sf"/>
</dbReference>
<dbReference type="GO" id="GO:0042393">
    <property type="term" value="F:histone binding"/>
    <property type="evidence" value="ECO:0007669"/>
    <property type="project" value="TreeGrafter"/>
</dbReference>
<dbReference type="Proteomes" id="UP001050691">
    <property type="component" value="Unassembled WGS sequence"/>
</dbReference>
<reference evidence="6" key="1">
    <citation type="submission" date="2021-10" db="EMBL/GenBank/DDBJ databases">
        <title>De novo Genome Assembly of Clathrus columnatus (Basidiomycota, Fungi) Using Illumina and Nanopore Sequence Data.</title>
        <authorList>
            <person name="Ogiso-Tanaka E."/>
            <person name="Itagaki H."/>
            <person name="Hosoya T."/>
            <person name="Hosaka K."/>
        </authorList>
    </citation>
    <scope>NUCLEOTIDE SEQUENCE</scope>
    <source>
        <strain evidence="6">MO-923</strain>
    </source>
</reference>
<name>A0AAV5A923_9AGAM</name>